<feature type="compositionally biased region" description="Low complexity" evidence="1">
    <location>
        <begin position="160"/>
        <end position="182"/>
    </location>
</feature>
<keyword evidence="3" id="KW-1185">Reference proteome</keyword>
<evidence type="ECO:0000313" key="2">
    <source>
        <dbReference type="EMBL" id="KAJ7673366.1"/>
    </source>
</evidence>
<dbReference type="EMBL" id="JARKIE010000163">
    <property type="protein sequence ID" value="KAJ7673366.1"/>
    <property type="molecule type" value="Genomic_DNA"/>
</dbReference>
<dbReference type="AlphaFoldDB" id="A0AAD7D0N9"/>
<sequence length="237" mass="26090">MQNLEMNGRVLPAYIRTLDPSHLVSRQHRRQCKQCSGALVFERDAGESDENSYTLSPLESQFVSHPAPAPRLPFRTVYPPPPLRSPSRSPRSAPTYPAPARVRRRALGSVSGSAAEDAVHSRVEWERVKSEDGNAELEFRAESDATGRPSATLPDKENSRQTPRMQPRTRTRGAAGARAAGKSRTKMPSFDRSADDQAGDIDFGQKNAEKQVLSVQLSLERQANTFLPLKFVVGIAG</sequence>
<proteinExistence type="predicted"/>
<organism evidence="2 3">
    <name type="scientific">Mycena rosella</name>
    <name type="common">Pink bonnet</name>
    <name type="synonym">Agaricus rosellus</name>
    <dbReference type="NCBI Taxonomy" id="1033263"/>
    <lineage>
        <taxon>Eukaryota</taxon>
        <taxon>Fungi</taxon>
        <taxon>Dikarya</taxon>
        <taxon>Basidiomycota</taxon>
        <taxon>Agaricomycotina</taxon>
        <taxon>Agaricomycetes</taxon>
        <taxon>Agaricomycetidae</taxon>
        <taxon>Agaricales</taxon>
        <taxon>Marasmiineae</taxon>
        <taxon>Mycenaceae</taxon>
        <taxon>Mycena</taxon>
    </lineage>
</organism>
<evidence type="ECO:0000313" key="3">
    <source>
        <dbReference type="Proteomes" id="UP001221757"/>
    </source>
</evidence>
<dbReference type="Proteomes" id="UP001221757">
    <property type="component" value="Unassembled WGS sequence"/>
</dbReference>
<feature type="compositionally biased region" description="Low complexity" evidence="1">
    <location>
        <begin position="85"/>
        <end position="100"/>
    </location>
</feature>
<feature type="region of interest" description="Disordered" evidence="1">
    <location>
        <begin position="46"/>
        <end position="201"/>
    </location>
</feature>
<feature type="compositionally biased region" description="Basic and acidic residues" evidence="1">
    <location>
        <begin position="117"/>
        <end position="145"/>
    </location>
</feature>
<evidence type="ECO:0000256" key="1">
    <source>
        <dbReference type="SAM" id="MobiDB-lite"/>
    </source>
</evidence>
<comment type="caution">
    <text evidence="2">The sequence shown here is derived from an EMBL/GenBank/DDBJ whole genome shotgun (WGS) entry which is preliminary data.</text>
</comment>
<name>A0AAD7D0N9_MYCRO</name>
<reference evidence="2" key="1">
    <citation type="submission" date="2023-03" db="EMBL/GenBank/DDBJ databases">
        <title>Massive genome expansion in bonnet fungi (Mycena s.s.) driven by repeated elements and novel gene families across ecological guilds.</title>
        <authorList>
            <consortium name="Lawrence Berkeley National Laboratory"/>
            <person name="Harder C.B."/>
            <person name="Miyauchi S."/>
            <person name="Viragh M."/>
            <person name="Kuo A."/>
            <person name="Thoen E."/>
            <person name="Andreopoulos B."/>
            <person name="Lu D."/>
            <person name="Skrede I."/>
            <person name="Drula E."/>
            <person name="Henrissat B."/>
            <person name="Morin E."/>
            <person name="Kohler A."/>
            <person name="Barry K."/>
            <person name="LaButti K."/>
            <person name="Morin E."/>
            <person name="Salamov A."/>
            <person name="Lipzen A."/>
            <person name="Mereny Z."/>
            <person name="Hegedus B."/>
            <person name="Baldrian P."/>
            <person name="Stursova M."/>
            <person name="Weitz H."/>
            <person name="Taylor A."/>
            <person name="Grigoriev I.V."/>
            <person name="Nagy L.G."/>
            <person name="Martin F."/>
            <person name="Kauserud H."/>
        </authorList>
    </citation>
    <scope>NUCLEOTIDE SEQUENCE</scope>
    <source>
        <strain evidence="2">CBHHK067</strain>
    </source>
</reference>
<feature type="compositionally biased region" description="Polar residues" evidence="1">
    <location>
        <begin position="51"/>
        <end position="63"/>
    </location>
</feature>
<protein>
    <submittedName>
        <fullName evidence="2">Uncharacterized protein</fullName>
    </submittedName>
</protein>
<gene>
    <name evidence="2" type="ORF">B0H17DRAFT_1140963</name>
</gene>
<accession>A0AAD7D0N9</accession>